<organism evidence="1">
    <name type="scientific">Aeromonas hydrophila</name>
    <dbReference type="NCBI Taxonomy" id="644"/>
    <lineage>
        <taxon>Bacteria</taxon>
        <taxon>Pseudomonadati</taxon>
        <taxon>Pseudomonadota</taxon>
        <taxon>Gammaproteobacteria</taxon>
        <taxon>Aeromonadales</taxon>
        <taxon>Aeromonadaceae</taxon>
        <taxon>Aeromonas</taxon>
    </lineage>
</organism>
<name>A0A926FKH8_AERHY</name>
<evidence type="ECO:0000313" key="1">
    <source>
        <dbReference type="EMBL" id="MBC8674206.1"/>
    </source>
</evidence>
<dbReference type="EMBL" id="JACLAN010000011">
    <property type="protein sequence ID" value="MBC8674206.1"/>
    <property type="molecule type" value="Genomic_DNA"/>
</dbReference>
<accession>A0A926FKH8</accession>
<protein>
    <submittedName>
        <fullName evidence="1">Uncharacterized protein</fullName>
    </submittedName>
</protein>
<dbReference type="AlphaFoldDB" id="A0A926FKH8"/>
<sequence length="115" mass="12840">MTDLFAKLAALQGELPTTSHTYKPLSAAQYEELECQIYRMGPQIDGTPAWEPELMLEWLLQQTPQNRGIAIAIMRRAYKPQRVGIPPLPTLLQAGERLSSEIKTHNLPANDTAAL</sequence>
<reference evidence="1" key="1">
    <citation type="submission" date="2020-07" db="EMBL/GenBank/DDBJ databases">
        <title>Carbapenem Resistant Aeromonas hydrophila Carrying blacphA7 Isolated from Two Solid Organ Transplant Patients.</title>
        <authorList>
            <person name="Hilt E."/>
            <person name="Fitzwater S.P."/>
            <person name="Ward K."/>
            <person name="De St Maurice A."/>
            <person name="Chandrasekaran S."/>
            <person name="Garner O.B."/>
            <person name="Yang S."/>
        </authorList>
    </citation>
    <scope>NUCLEOTIDE SEQUENCE</scope>
    <source>
        <strain evidence="1">B-1</strain>
    </source>
</reference>
<comment type="caution">
    <text evidence="1">The sequence shown here is derived from an EMBL/GenBank/DDBJ whole genome shotgun (WGS) entry which is preliminary data.</text>
</comment>
<gene>
    <name evidence="1" type="ORF">H2136_18190</name>
</gene>
<proteinExistence type="predicted"/>